<sequence length="350" mass="36275">MSLPEPPPRRRSWLPRDRAPLGADILTGFFLFLTEGVVFLWMAFAAGMEAWADHGISTAESHAEVRRMYDLLWAVLVAAALAALRRARWTAASQLLIAGAVAVMAASTQHGYDQEQQQVASESPGVTASQAIADDLNGDLNAGFLSPGRTYGGPFTEGTVVDQVEVHGGVVLSMKSDGTTGGGLVQTTVSVMLGAGSPGVPSCYRYSFTITHGSAQSQPMSCPSGSGAVATLELGRTLLEQSQGVGSEAVAPNAYPATRSGVQGLLRDRLGPQAASVSFDTATSSSGAGTVLVAAARIHGVCDFVRLGTSTTITTWVPLWQAPLDDQSSCSTTQALAADALYGTDPAQEG</sequence>
<feature type="transmembrane region" description="Helical" evidence="1">
    <location>
        <begin position="21"/>
        <end position="48"/>
    </location>
</feature>
<dbReference type="EMBL" id="JBHFAB010000015">
    <property type="protein sequence ID" value="MFC1419099.1"/>
    <property type="molecule type" value="Genomic_DNA"/>
</dbReference>
<dbReference type="RefSeq" id="WP_380538069.1">
    <property type="nucleotide sequence ID" value="NZ_JBHFAB010000015.1"/>
</dbReference>
<organism evidence="3 4">
    <name type="scientific">Streptacidiphilus cavernicola</name>
    <dbReference type="NCBI Taxonomy" id="3342716"/>
    <lineage>
        <taxon>Bacteria</taxon>
        <taxon>Bacillati</taxon>
        <taxon>Actinomycetota</taxon>
        <taxon>Actinomycetes</taxon>
        <taxon>Kitasatosporales</taxon>
        <taxon>Streptomycetaceae</taxon>
        <taxon>Streptacidiphilus</taxon>
    </lineage>
</organism>
<name>A0ABV6VZE3_9ACTN</name>
<dbReference type="Proteomes" id="UP001592531">
    <property type="component" value="Unassembled WGS sequence"/>
</dbReference>
<keyword evidence="1" id="KW-1133">Transmembrane helix</keyword>
<evidence type="ECO:0000256" key="1">
    <source>
        <dbReference type="SAM" id="Phobius"/>
    </source>
</evidence>
<comment type="caution">
    <text evidence="3">The sequence shown here is derived from an EMBL/GenBank/DDBJ whole genome shotgun (WGS) entry which is preliminary data.</text>
</comment>
<dbReference type="Pfam" id="PF19747">
    <property type="entry name" value="DUF6234"/>
    <property type="match status" value="1"/>
</dbReference>
<keyword evidence="4" id="KW-1185">Reference proteome</keyword>
<evidence type="ECO:0000313" key="3">
    <source>
        <dbReference type="EMBL" id="MFC1419099.1"/>
    </source>
</evidence>
<keyword evidence="1" id="KW-0812">Transmembrane</keyword>
<protein>
    <submittedName>
        <fullName evidence="3">DUF6234 family protein</fullName>
    </submittedName>
</protein>
<proteinExistence type="predicted"/>
<reference evidence="3 4" key="1">
    <citation type="submission" date="2024-09" db="EMBL/GenBank/DDBJ databases">
        <authorList>
            <person name="Lee S.D."/>
        </authorList>
    </citation>
    <scope>NUCLEOTIDE SEQUENCE [LARGE SCALE GENOMIC DNA]</scope>
    <source>
        <strain evidence="3 4">N8-3</strain>
    </source>
</reference>
<evidence type="ECO:0000259" key="2">
    <source>
        <dbReference type="Pfam" id="PF19747"/>
    </source>
</evidence>
<feature type="domain" description="DUF6234" evidence="2">
    <location>
        <begin position="18"/>
        <end position="118"/>
    </location>
</feature>
<dbReference type="InterPro" id="IPR046201">
    <property type="entry name" value="DUF6234"/>
</dbReference>
<keyword evidence="1" id="KW-0472">Membrane</keyword>
<gene>
    <name evidence="3" type="ORF">ACEZDE_21040</name>
</gene>
<evidence type="ECO:0000313" key="4">
    <source>
        <dbReference type="Proteomes" id="UP001592531"/>
    </source>
</evidence>
<accession>A0ABV6VZE3</accession>